<keyword evidence="1" id="KW-0732">Signal</keyword>
<evidence type="ECO:0000256" key="1">
    <source>
        <dbReference type="SAM" id="SignalP"/>
    </source>
</evidence>
<feature type="signal peptide" evidence="1">
    <location>
        <begin position="1"/>
        <end position="23"/>
    </location>
</feature>
<protein>
    <submittedName>
        <fullName evidence="2">Uncharacterized protein</fullName>
    </submittedName>
</protein>
<keyword evidence="3" id="KW-1185">Reference proteome</keyword>
<feature type="chain" id="PRO_5027561165" evidence="1">
    <location>
        <begin position="24"/>
        <end position="494"/>
    </location>
</feature>
<accession>A0A6S6M4Z6</accession>
<dbReference type="EMBL" id="AP023213">
    <property type="protein sequence ID" value="BCG46744.1"/>
    <property type="molecule type" value="Genomic_DNA"/>
</dbReference>
<evidence type="ECO:0000313" key="2">
    <source>
        <dbReference type="EMBL" id="BCG46744.1"/>
    </source>
</evidence>
<reference evidence="2 3" key="1">
    <citation type="submission" date="2020-06" db="EMBL/GenBank/DDBJ databases">
        <title>Interaction of electrochemicaly active bacteria, Geobacter bremensis R4 on different carbon anode.</title>
        <authorList>
            <person name="Meng L."/>
            <person name="Yoshida N."/>
        </authorList>
    </citation>
    <scope>NUCLEOTIDE SEQUENCE [LARGE SCALE GENOMIC DNA]</scope>
    <source>
        <strain evidence="2 3">R4</strain>
    </source>
</reference>
<sequence>MPVLRKFIAASLLMLAFAGSSSADEGEGKVDGKVEGEKGSIFTIWPLVDYRESPAEGFSNLSLLGPIVKYQKKGEDTDFAIRPLFYTSSHEKEKSDSTYYLYPLAYHESTPESDTTTMLGLFRKTTYRKEEGAEQEKSTLLFPFYVSGKSDKYGPYRAVFPIYGNIYERFWRDEYHFVLFPLYGSTVKKGTTTRHYLWPIFSSTRGEKEDGFDVFPLYGQSQKEGVYQKRFVLWPFYLTEKTGLDTDNPTRKKIIFPLYASTDSPKKTSRTYLWPFFGYTEDREKKYEEVNYLWPLIGTVRGENRSKNSFLPFYSHETRPEWEKSWYLWPIYKHEEMKSNIFEQENDRVLFFLYRSNHEYWPKDGHDRQRTALWPLFLYNRTPDGVSSVSLPAPVEPILDKEGIEKNWAPLWRIYQRRWDQAGNSASTLLWNLYWHERRGDELAYELFPLISYRNTKSERELKLLKGLISLKRNGEEEDLSLLWLPFGLKWGHK</sequence>
<gene>
    <name evidence="2" type="ORF">GEOBRER4_n1554</name>
</gene>
<name>A0A6S6M4Z6_9BACT</name>
<evidence type="ECO:0000313" key="3">
    <source>
        <dbReference type="Proteomes" id="UP000515472"/>
    </source>
</evidence>
<dbReference type="KEGG" id="gbn:GEOBRER4_14940"/>
<dbReference type="Proteomes" id="UP000515472">
    <property type="component" value="Chromosome"/>
</dbReference>
<dbReference type="AlphaFoldDB" id="A0A6S6M4Z6"/>
<dbReference type="RefSeq" id="WP_185244883.1">
    <property type="nucleotide sequence ID" value="NZ_AP023213.1"/>
</dbReference>
<proteinExistence type="predicted"/>
<organism evidence="2 3">
    <name type="scientific">Citrifermentans bremense</name>
    <dbReference type="NCBI Taxonomy" id="60035"/>
    <lineage>
        <taxon>Bacteria</taxon>
        <taxon>Pseudomonadati</taxon>
        <taxon>Thermodesulfobacteriota</taxon>
        <taxon>Desulfuromonadia</taxon>
        <taxon>Geobacterales</taxon>
        <taxon>Geobacteraceae</taxon>
        <taxon>Citrifermentans</taxon>
    </lineage>
</organism>